<evidence type="ECO:0000256" key="5">
    <source>
        <dbReference type="PROSITE-ProRule" id="PRU10137"/>
    </source>
</evidence>
<reference evidence="10" key="1">
    <citation type="submission" date="2019-03" db="EMBL/GenBank/DDBJ databases">
        <title>Weissella sp. 26KH-42 Genome sequencing.</title>
        <authorList>
            <person name="Heo J."/>
            <person name="Kim S.-J."/>
            <person name="Kim J.-S."/>
            <person name="Hong S.-B."/>
            <person name="Kwon S.-W."/>
        </authorList>
    </citation>
    <scope>NUCLEOTIDE SEQUENCE [LARGE SCALE GENOMIC DNA]</scope>
    <source>
        <strain evidence="10">26KH-42</strain>
    </source>
</reference>
<keyword evidence="1" id="KW-0229">DNA integration</keyword>
<dbReference type="AlphaFoldDB" id="A0A4P6YS26"/>
<dbReference type="Proteomes" id="UP000292886">
    <property type="component" value="Chromosome"/>
</dbReference>
<dbReference type="KEGG" id="wei:EQG49_02545"/>
<keyword evidence="6" id="KW-0175">Coiled coil</keyword>
<dbReference type="OrthoDB" id="9811097at2"/>
<dbReference type="PROSITE" id="PS51736">
    <property type="entry name" value="RECOMBINASES_3"/>
    <property type="match status" value="1"/>
</dbReference>
<evidence type="ECO:0000256" key="1">
    <source>
        <dbReference type="ARBA" id="ARBA00022908"/>
    </source>
</evidence>
<protein>
    <submittedName>
        <fullName evidence="9">Recombinase family protein</fullName>
    </submittedName>
</protein>
<evidence type="ECO:0000256" key="4">
    <source>
        <dbReference type="PIRSR" id="PIRSR606118-50"/>
    </source>
</evidence>
<dbReference type="InterPro" id="IPR006119">
    <property type="entry name" value="Resolv_N"/>
</dbReference>
<proteinExistence type="predicted"/>
<keyword evidence="2" id="KW-0238">DNA-binding</keyword>
<evidence type="ECO:0000256" key="3">
    <source>
        <dbReference type="ARBA" id="ARBA00023172"/>
    </source>
</evidence>
<dbReference type="InterPro" id="IPR011109">
    <property type="entry name" value="DNA_bind_recombinase_dom"/>
</dbReference>
<dbReference type="Pfam" id="PF00239">
    <property type="entry name" value="Resolvase"/>
    <property type="match status" value="1"/>
</dbReference>
<dbReference type="SMART" id="SM00857">
    <property type="entry name" value="Resolvase"/>
    <property type="match status" value="1"/>
</dbReference>
<dbReference type="Gene3D" id="3.40.50.1390">
    <property type="entry name" value="Resolvase, N-terminal catalytic domain"/>
    <property type="match status" value="1"/>
</dbReference>
<keyword evidence="3" id="KW-0233">DNA recombination</keyword>
<evidence type="ECO:0000256" key="2">
    <source>
        <dbReference type="ARBA" id="ARBA00023125"/>
    </source>
</evidence>
<dbReference type="PANTHER" id="PTHR30461">
    <property type="entry name" value="DNA-INVERTASE FROM LAMBDOID PROPHAGE"/>
    <property type="match status" value="1"/>
</dbReference>
<keyword evidence="10" id="KW-1185">Reference proteome</keyword>
<dbReference type="GO" id="GO:0015074">
    <property type="term" value="P:DNA integration"/>
    <property type="evidence" value="ECO:0007669"/>
    <property type="project" value="UniProtKB-KW"/>
</dbReference>
<evidence type="ECO:0000256" key="6">
    <source>
        <dbReference type="SAM" id="Coils"/>
    </source>
</evidence>
<dbReference type="CDD" id="cd00338">
    <property type="entry name" value="Ser_Recombinase"/>
    <property type="match status" value="1"/>
</dbReference>
<feature type="domain" description="Recombinase" evidence="8">
    <location>
        <begin position="166"/>
        <end position="270"/>
    </location>
</feature>
<evidence type="ECO:0000259" key="7">
    <source>
        <dbReference type="PROSITE" id="PS51736"/>
    </source>
</evidence>
<dbReference type="InterPro" id="IPR036162">
    <property type="entry name" value="Resolvase-like_N_sf"/>
</dbReference>
<dbReference type="SUPFAM" id="SSF53041">
    <property type="entry name" value="Resolvase-like"/>
    <property type="match status" value="1"/>
</dbReference>
<evidence type="ECO:0000259" key="8">
    <source>
        <dbReference type="PROSITE" id="PS51737"/>
    </source>
</evidence>
<dbReference type="InterPro" id="IPR038109">
    <property type="entry name" value="DNA_bind_recomb_sf"/>
</dbReference>
<dbReference type="GO" id="GO:0000150">
    <property type="term" value="F:DNA strand exchange activity"/>
    <property type="evidence" value="ECO:0007669"/>
    <property type="project" value="InterPro"/>
</dbReference>
<organism evidence="9 10">
    <name type="scientific">Periweissella cryptocerci</name>
    <dbReference type="NCBI Taxonomy" id="2506420"/>
    <lineage>
        <taxon>Bacteria</taxon>
        <taxon>Bacillati</taxon>
        <taxon>Bacillota</taxon>
        <taxon>Bacilli</taxon>
        <taxon>Lactobacillales</taxon>
        <taxon>Lactobacillaceae</taxon>
        <taxon>Periweissella</taxon>
    </lineage>
</organism>
<evidence type="ECO:0000313" key="9">
    <source>
        <dbReference type="EMBL" id="QBO35422.1"/>
    </source>
</evidence>
<dbReference type="Gene3D" id="3.90.1750.20">
    <property type="entry name" value="Putative Large Serine Recombinase, Chain B, Domain 2"/>
    <property type="match status" value="1"/>
</dbReference>
<feature type="domain" description="Resolvase/invertase-type recombinase catalytic" evidence="7">
    <location>
        <begin position="9"/>
        <end position="157"/>
    </location>
</feature>
<gene>
    <name evidence="9" type="ORF">EQG49_02545</name>
</gene>
<name>A0A4P6YS26_9LACO</name>
<dbReference type="PROSITE" id="PS00397">
    <property type="entry name" value="RECOMBINASES_1"/>
    <property type="match status" value="1"/>
</dbReference>
<dbReference type="InterPro" id="IPR006118">
    <property type="entry name" value="Recombinase_CS"/>
</dbReference>
<dbReference type="EMBL" id="CP037940">
    <property type="protein sequence ID" value="QBO35422.1"/>
    <property type="molecule type" value="Genomic_DNA"/>
</dbReference>
<evidence type="ECO:0000313" key="10">
    <source>
        <dbReference type="Proteomes" id="UP000292886"/>
    </source>
</evidence>
<feature type="coiled-coil region" evidence="6">
    <location>
        <begin position="370"/>
        <end position="432"/>
    </location>
</feature>
<sequence length="487" mass="55844">MIKEESEMKTAIYVRVSTESQAEDGTSIDTQIEKLTMYAEMNDWKNIEIYNDAAHSGSSFNRPAIQRLIADMEHGEIARVLIYKLDRLSRSQLDTLSFIDKYISRLNIPLISFTEKLDTESAAGQMMIGIMASFAQYELSNITLRMQTGRAARAQAGYWGGGSRTPFGYDYIDGELIVNELEATVVRDIFNRYEAGISLTKLRDELNEAGHIGKSRDWSFTTLRQVIIRPIYAGLIKWKGVIYEGRHEALISKEQYDNVQKSILVRQKRAYEASGNSRPFQAKYMLSGLLISAYSKAPLTLDQRALRKNATERDKYYVRPRPQGASSYTRNYTSELRELDKQIRPHKIEEYEALVLFEIAGLIGTVPSAVKKIDRRVETYKLELTNLDAQRSRLLDMYQLDAITASEFSERIEVVDRQHNSLLKKIAKEEEKGDEQGTENFKNVFSSIPEILENGTYDQKKALVRALIEKVEVSATELIIRWRFTEQ</sequence>
<dbReference type="Pfam" id="PF07508">
    <property type="entry name" value="Recombinase"/>
    <property type="match status" value="1"/>
</dbReference>
<feature type="active site" description="O-(5'-phospho-DNA)-serine intermediate" evidence="4 5">
    <location>
        <position position="17"/>
    </location>
</feature>
<accession>A0A4P6YS26</accession>
<dbReference type="GO" id="GO:0003677">
    <property type="term" value="F:DNA binding"/>
    <property type="evidence" value="ECO:0007669"/>
    <property type="project" value="UniProtKB-KW"/>
</dbReference>
<dbReference type="PANTHER" id="PTHR30461:SF23">
    <property type="entry name" value="DNA RECOMBINASE-RELATED"/>
    <property type="match status" value="1"/>
</dbReference>
<dbReference type="PROSITE" id="PS51737">
    <property type="entry name" value="RECOMBINASE_DNA_BIND"/>
    <property type="match status" value="1"/>
</dbReference>
<dbReference type="InterPro" id="IPR050639">
    <property type="entry name" value="SSR_resolvase"/>
</dbReference>